<dbReference type="PATRIC" id="fig|931276.5.peg.800"/>
<feature type="transmembrane region" description="Helical" evidence="1">
    <location>
        <begin position="34"/>
        <end position="57"/>
    </location>
</feature>
<dbReference type="EMBL" id="CP004121">
    <property type="protein sequence ID" value="AGF54621.1"/>
    <property type="molecule type" value="Genomic_DNA"/>
</dbReference>
<dbReference type="Proteomes" id="UP000011728">
    <property type="component" value="Chromosome"/>
</dbReference>
<sequence>MFQNYELLFIVGTLGTIISFCILLISMVKGIKGLRILSGILICIFVMTFSGGIALGYNNYEKTKKNVKASDKVEEIPKVTSGAITDPIVITEKSFTEDDSYYYSEFEIKNNTSLEISKISYHIAFTDKFTQAGLAHDEHLFLLDSVIPPKKTVVKNYICKKYYDNKKTGSSNPKLAKIQDIVCYVNVNGQEQTFKLDDLKALGNNIK</sequence>
<keyword evidence="1" id="KW-0812">Transmembrane</keyword>
<dbReference type="KEGG" id="csr:Cspa_c08440"/>
<keyword evidence="1" id="KW-1133">Transmembrane helix</keyword>
<organism evidence="2 3">
    <name type="scientific">Clostridium saccharoperbutylacetonicum N1-4(HMT)</name>
    <dbReference type="NCBI Taxonomy" id="931276"/>
    <lineage>
        <taxon>Bacteria</taxon>
        <taxon>Bacillati</taxon>
        <taxon>Bacillota</taxon>
        <taxon>Clostridia</taxon>
        <taxon>Eubacteriales</taxon>
        <taxon>Clostridiaceae</taxon>
        <taxon>Clostridium</taxon>
    </lineage>
</organism>
<protein>
    <submittedName>
        <fullName evidence="2">Uncharacterized protein</fullName>
    </submittedName>
</protein>
<dbReference type="AlphaFoldDB" id="M1MIB6"/>
<dbReference type="RefSeq" id="WP_015390947.1">
    <property type="nucleotide sequence ID" value="NC_020291.1"/>
</dbReference>
<dbReference type="HOGENOM" id="CLU_1324519_0_0_9"/>
<evidence type="ECO:0000313" key="3">
    <source>
        <dbReference type="Proteomes" id="UP000011728"/>
    </source>
</evidence>
<keyword evidence="1" id="KW-0472">Membrane</keyword>
<dbReference type="OrthoDB" id="9979350at2"/>
<keyword evidence="3" id="KW-1185">Reference proteome</keyword>
<proteinExistence type="predicted"/>
<gene>
    <name evidence="2" type="ORF">Cspa_c08440</name>
</gene>
<evidence type="ECO:0000313" key="2">
    <source>
        <dbReference type="EMBL" id="AGF54621.1"/>
    </source>
</evidence>
<name>M1MIB6_9CLOT</name>
<reference evidence="2 3" key="1">
    <citation type="submission" date="2013-02" db="EMBL/GenBank/DDBJ databases">
        <title>Genome sequence of Clostridium saccharoperbutylacetonicum N1-4(HMT).</title>
        <authorList>
            <person name="Poehlein A."/>
            <person name="Daniel R."/>
        </authorList>
    </citation>
    <scope>NUCLEOTIDE SEQUENCE [LARGE SCALE GENOMIC DNA]</scope>
    <source>
        <strain evidence="3">N1-4(HMT)</strain>
    </source>
</reference>
<feature type="transmembrane region" description="Helical" evidence="1">
    <location>
        <begin position="7"/>
        <end position="28"/>
    </location>
</feature>
<accession>M1MIB6</accession>
<evidence type="ECO:0000256" key="1">
    <source>
        <dbReference type="SAM" id="Phobius"/>
    </source>
</evidence>